<evidence type="ECO:0000259" key="5">
    <source>
        <dbReference type="Pfam" id="PF02797"/>
    </source>
</evidence>
<accession>Q9SLX8</accession>
<sequence>MVSGEANGTSYQVRRGQSADGPATVLAIGTANPPNVFEQNSYPDFYFNVTNNTHKDELKAKFQRMCNRSGIRKRYLSFTEETLKANPSMGIYWEPSLDVRQDILAVEVPKLAKQASLNAIKEWGQPISNITHLVFCTTGPVSPGADAALMQMLGLNPSVKRVLLYMQGCFAGGTVLRHAKDLAENNKGARVLVVCSESTAVTFRGPHENHLDNLVGQALFADGAAALIVGSDPIPNVEKAWFEISLAESYLIPDSSPAIAGHLKEVGLEFHLTRDVSPVISKNILKILQDAFDGTGISDWNDVFIIAHPGGPAILDVIEEKLKLVPEKLQASRHVLSEFGNMSSATVHFILDHMRKSSVEKGCATTGEGYQLGILLGLGPGMTVESIVLKSVPIASLLSS</sequence>
<dbReference type="PIRSF" id="PIRSF000451">
    <property type="entry name" value="PKS_III"/>
    <property type="match status" value="1"/>
</dbReference>
<evidence type="ECO:0000256" key="1">
    <source>
        <dbReference type="ARBA" id="ARBA00005531"/>
    </source>
</evidence>
<dbReference type="GO" id="GO:0030639">
    <property type="term" value="P:polyketide biosynthetic process"/>
    <property type="evidence" value="ECO:0007669"/>
    <property type="project" value="TreeGrafter"/>
</dbReference>
<dbReference type="FunFam" id="3.40.47.10:FF:000025">
    <property type="entry name" value="Chalcone synthase 2"/>
    <property type="match status" value="1"/>
</dbReference>
<feature type="active site" description="Acyl-thioester intermediate" evidence="2">
    <location>
        <position position="169"/>
    </location>
</feature>
<keyword evidence="3" id="KW-0808">Transferase</keyword>
<protein>
    <submittedName>
        <fullName evidence="6">Stilbene synthase</fullName>
    </submittedName>
</protein>
<dbReference type="PANTHER" id="PTHR11877:SF80">
    <property type="entry name" value="CHALCONE SYNTHASE 1"/>
    <property type="match status" value="1"/>
</dbReference>
<evidence type="ECO:0000256" key="2">
    <source>
        <dbReference type="PIRSR" id="PIRSR000451-1"/>
    </source>
</evidence>
<evidence type="ECO:0000256" key="3">
    <source>
        <dbReference type="RuleBase" id="RU003633"/>
    </source>
</evidence>
<dbReference type="GO" id="GO:0016747">
    <property type="term" value="F:acyltransferase activity, transferring groups other than amino-acyl groups"/>
    <property type="evidence" value="ECO:0007669"/>
    <property type="project" value="InterPro"/>
</dbReference>
<dbReference type="InterPro" id="IPR012328">
    <property type="entry name" value="Chalcone/stilbene_synt_C"/>
</dbReference>
<dbReference type="InterPro" id="IPR016039">
    <property type="entry name" value="Thiolase-like"/>
</dbReference>
<dbReference type="FunFam" id="3.40.47.10:FF:000014">
    <property type="entry name" value="Chalcone synthase 1"/>
    <property type="match status" value="1"/>
</dbReference>
<dbReference type="Pfam" id="PF02797">
    <property type="entry name" value="Chal_sti_synt_C"/>
    <property type="match status" value="1"/>
</dbReference>
<dbReference type="InterPro" id="IPR001099">
    <property type="entry name" value="Chalcone/stilbene_synt_N"/>
</dbReference>
<feature type="domain" description="Chalcone/stilbene synthase N-terminal" evidence="4">
    <location>
        <begin position="12"/>
        <end position="233"/>
    </location>
</feature>
<proteinExistence type="evidence at transcript level"/>
<keyword evidence="3" id="KW-0012">Acyltransferase</keyword>
<dbReference type="PANTHER" id="PTHR11877">
    <property type="entry name" value="HYDROXYMETHYLGLUTARYL-COA SYNTHASE"/>
    <property type="match status" value="1"/>
</dbReference>
<dbReference type="CDD" id="cd00831">
    <property type="entry name" value="CHS_like"/>
    <property type="match status" value="1"/>
</dbReference>
<comment type="similarity">
    <text evidence="1 3">Belongs to the thiolase-like superfamily. Chalcone/stilbene synthases family.</text>
</comment>
<dbReference type="AlphaFoldDB" id="Q9SLX8"/>
<evidence type="ECO:0000259" key="4">
    <source>
        <dbReference type="Pfam" id="PF00195"/>
    </source>
</evidence>
<dbReference type="Pfam" id="PF00195">
    <property type="entry name" value="Chal_sti_synt_N"/>
    <property type="match status" value="1"/>
</dbReference>
<dbReference type="InterPro" id="IPR011141">
    <property type="entry name" value="Polyketide_synthase_type-III"/>
</dbReference>
<feature type="domain" description="Chalcone/stilbene synthase C-terminal" evidence="5">
    <location>
        <begin position="244"/>
        <end position="393"/>
    </location>
</feature>
<reference evidence="6" key="1">
    <citation type="submission" date="1999-01" db="EMBL/GenBank/DDBJ databases">
        <title>Psilotum nudum-L.</title>
        <authorList>
            <person name="Yamazaki Y."/>
            <person name="Sankawa U."/>
        </authorList>
    </citation>
    <scope>NUCLEOTIDE SEQUENCE</scope>
</reference>
<organism evidence="6">
    <name type="scientific">Psilotum nudum</name>
    <name type="common">Whisk fern</name>
    <name type="synonym">Lycopodium nudum</name>
    <dbReference type="NCBI Taxonomy" id="3240"/>
    <lineage>
        <taxon>Eukaryota</taxon>
        <taxon>Viridiplantae</taxon>
        <taxon>Streptophyta</taxon>
        <taxon>Embryophyta</taxon>
        <taxon>Tracheophyta</taxon>
        <taxon>Polypodiopsida</taxon>
        <taxon>Ophioglossidae</taxon>
        <taxon>Psilotales</taxon>
        <taxon>Psilotaceae</taxon>
        <taxon>Psilotum</taxon>
    </lineage>
</organism>
<dbReference type="Gene3D" id="3.40.47.10">
    <property type="match status" value="2"/>
</dbReference>
<name>Q9SLX8_PSINU</name>
<dbReference type="EMBL" id="AB022684">
    <property type="protein sequence ID" value="BAA87924.1"/>
    <property type="molecule type" value="mRNA"/>
</dbReference>
<dbReference type="SUPFAM" id="SSF53901">
    <property type="entry name" value="Thiolase-like"/>
    <property type="match status" value="2"/>
</dbReference>
<evidence type="ECO:0000313" key="6">
    <source>
        <dbReference type="EMBL" id="BAA87924.1"/>
    </source>
</evidence>